<dbReference type="GO" id="GO:0034707">
    <property type="term" value="C:chloride channel complex"/>
    <property type="evidence" value="ECO:0007669"/>
    <property type="project" value="UniProtKB-KW"/>
</dbReference>
<keyword evidence="13" id="KW-1185">Reference proteome</keyword>
<name>A0A087VSL3_9BIFI</name>
<dbReference type="HOGENOM" id="CLU_015263_0_0_11"/>
<evidence type="ECO:0000256" key="2">
    <source>
        <dbReference type="ARBA" id="ARBA00022448"/>
    </source>
</evidence>
<evidence type="ECO:0000313" key="12">
    <source>
        <dbReference type="EMBL" id="AIC91334.1"/>
    </source>
</evidence>
<accession>A0A087VSL3</accession>
<feature type="transmembrane region" description="Helical" evidence="11">
    <location>
        <begin position="84"/>
        <end position="101"/>
    </location>
</feature>
<organism evidence="12 13">
    <name type="scientific">Bifidobacterium [indicum] DSM 20214 = LMG 11587</name>
    <dbReference type="NCBI Taxonomy" id="1341694"/>
    <lineage>
        <taxon>Bacteria</taxon>
        <taxon>Bacillati</taxon>
        <taxon>Actinomycetota</taxon>
        <taxon>Actinomycetes</taxon>
        <taxon>Bifidobacteriales</taxon>
        <taxon>Bifidobacteriaceae</taxon>
        <taxon>Bifidobacterium</taxon>
    </lineage>
</organism>
<keyword evidence="7" id="KW-0869">Chloride channel</keyword>
<keyword evidence="8" id="KW-0868">Chloride</keyword>
<dbReference type="EMBL" id="CP006018">
    <property type="protein sequence ID" value="AIC91334.1"/>
    <property type="molecule type" value="Genomic_DNA"/>
</dbReference>
<dbReference type="RefSeq" id="WP_202805347.1">
    <property type="nucleotide sequence ID" value="NZ_CP006018.1"/>
</dbReference>
<feature type="transmembrane region" description="Helical" evidence="11">
    <location>
        <begin position="281"/>
        <end position="300"/>
    </location>
</feature>
<feature type="transmembrane region" description="Helical" evidence="11">
    <location>
        <begin position="361"/>
        <end position="382"/>
    </location>
</feature>
<protein>
    <submittedName>
        <fullName evidence="12">Chloride channel protein EriC</fullName>
    </submittedName>
</protein>
<evidence type="ECO:0000256" key="4">
    <source>
        <dbReference type="ARBA" id="ARBA00022989"/>
    </source>
</evidence>
<comment type="subcellular location">
    <subcellularLocation>
        <location evidence="1">Membrane</location>
        <topology evidence="1">Multi-pass membrane protein</topology>
    </subcellularLocation>
</comment>
<dbReference type="InterPro" id="IPR050368">
    <property type="entry name" value="ClC-type_chloride_channel"/>
</dbReference>
<dbReference type="PANTHER" id="PTHR43427">
    <property type="entry name" value="CHLORIDE CHANNEL PROTEIN CLC-E"/>
    <property type="match status" value="1"/>
</dbReference>
<dbReference type="AlphaFoldDB" id="A0A087VSL3"/>
<dbReference type="PRINTS" id="PR00762">
    <property type="entry name" value="CLCHANNEL"/>
</dbReference>
<evidence type="ECO:0000256" key="9">
    <source>
        <dbReference type="ARBA" id="ARBA00023303"/>
    </source>
</evidence>
<evidence type="ECO:0000256" key="3">
    <source>
        <dbReference type="ARBA" id="ARBA00022692"/>
    </source>
</evidence>
<dbReference type="InterPro" id="IPR014743">
    <property type="entry name" value="Cl-channel_core"/>
</dbReference>
<dbReference type="InterPro" id="IPR001807">
    <property type="entry name" value="ClC"/>
</dbReference>
<dbReference type="Pfam" id="PF00654">
    <property type="entry name" value="Voltage_CLC"/>
    <property type="match status" value="1"/>
</dbReference>
<evidence type="ECO:0000313" key="13">
    <source>
        <dbReference type="Proteomes" id="UP000028569"/>
    </source>
</evidence>
<evidence type="ECO:0000256" key="8">
    <source>
        <dbReference type="ARBA" id="ARBA00023214"/>
    </source>
</evidence>
<evidence type="ECO:0000256" key="6">
    <source>
        <dbReference type="ARBA" id="ARBA00023136"/>
    </source>
</evidence>
<keyword evidence="9" id="KW-0407">Ion channel</keyword>
<feature type="compositionally biased region" description="Basic and acidic residues" evidence="10">
    <location>
        <begin position="7"/>
        <end position="18"/>
    </location>
</feature>
<keyword evidence="2" id="KW-0813">Transport</keyword>
<dbReference type="Gene3D" id="1.10.3080.10">
    <property type="entry name" value="Clc chloride channel"/>
    <property type="match status" value="1"/>
</dbReference>
<dbReference type="KEGG" id="bii:BINDI_0048"/>
<evidence type="ECO:0000256" key="7">
    <source>
        <dbReference type="ARBA" id="ARBA00023173"/>
    </source>
</evidence>
<dbReference type="PANTHER" id="PTHR43427:SF6">
    <property type="entry name" value="CHLORIDE CHANNEL PROTEIN CLC-E"/>
    <property type="match status" value="1"/>
</dbReference>
<gene>
    <name evidence="12" type="ORF">BINDI_0048</name>
</gene>
<dbReference type="GO" id="GO:0005254">
    <property type="term" value="F:chloride channel activity"/>
    <property type="evidence" value="ECO:0007669"/>
    <property type="project" value="UniProtKB-KW"/>
</dbReference>
<keyword evidence="5" id="KW-0406">Ion transport</keyword>
<dbReference type="SUPFAM" id="SSF81340">
    <property type="entry name" value="Clc chloride channel"/>
    <property type="match status" value="1"/>
</dbReference>
<sequence length="444" mass="46420">MTQAMQGREEFGADRRGGIDPPQVGRSLPRFWGLALSVLVLGSLVGLSSGLLALFFEWIQRTVLGFVESPGVSTPSQVPTLRRVASVLIGGLVASLIWWFLRNRTRKVPSVGQVVKGADMPVWQTVLHVLTQIFLVATGGSIGREVAPREAGAMLGGIWWRAASRLGLRKDDRSLLVAAAAGAGFAGIYIAPLTGTFFGIEVLLTGVDMTAVLVTLSMSCLATLVGGSIKGFDSYYLVGHDSFSPWFMVFVLLAGPVMGLAGAGFRWLTTWAQNHRTTGPAIIWQLTGVALLTGLVSIWMPEVMGNGRALAQVGMSQHAVSGDSLVALLIPVCALLIMALAKAALTTATIRAGASGGTLTPSIALGSSLGAAMGLVVSWWFPGLPLWQCAVLGAAALLAASQSAPLMAMSMLMEVCHLPVGGFMPLGFAVALSVAVSRLLRKGA</sequence>
<evidence type="ECO:0000256" key="11">
    <source>
        <dbReference type="SAM" id="Phobius"/>
    </source>
</evidence>
<feature type="transmembrane region" description="Helical" evidence="11">
    <location>
        <begin position="420"/>
        <end position="440"/>
    </location>
</feature>
<feature type="transmembrane region" description="Helical" evidence="11">
    <location>
        <begin position="246"/>
        <end position="269"/>
    </location>
</feature>
<evidence type="ECO:0000256" key="10">
    <source>
        <dbReference type="SAM" id="MobiDB-lite"/>
    </source>
</evidence>
<reference evidence="12 13" key="1">
    <citation type="journal article" date="2014" name="Appl. Environ. Microbiol.">
        <title>Genomic encyclopedia of type strains of the genus Bifidobacterium.</title>
        <authorList>
            <person name="Milani C."/>
            <person name="Lugli G.A."/>
            <person name="Duranti S."/>
            <person name="Turroni F."/>
            <person name="Bottacini F."/>
            <person name="Mangifesta M."/>
            <person name="Sanchez B."/>
            <person name="Viappiani A."/>
            <person name="Mancabelli L."/>
            <person name="Taminiau B."/>
            <person name="Delcenserie V."/>
            <person name="Barrangou R."/>
            <person name="Margolles A."/>
            <person name="van Sinderen D."/>
            <person name="Ventura M."/>
        </authorList>
    </citation>
    <scope>NUCLEOTIDE SEQUENCE [LARGE SCALE GENOMIC DNA]</scope>
    <source>
        <strain evidence="12 13">LMG 11587</strain>
    </source>
</reference>
<evidence type="ECO:0000256" key="1">
    <source>
        <dbReference type="ARBA" id="ARBA00004141"/>
    </source>
</evidence>
<dbReference type="Proteomes" id="UP000028569">
    <property type="component" value="Chromosome"/>
</dbReference>
<keyword evidence="4 11" id="KW-1133">Transmembrane helix</keyword>
<feature type="transmembrane region" description="Helical" evidence="11">
    <location>
        <begin position="175"/>
        <end position="200"/>
    </location>
</feature>
<evidence type="ECO:0000256" key="5">
    <source>
        <dbReference type="ARBA" id="ARBA00023065"/>
    </source>
</evidence>
<feature type="transmembrane region" description="Helical" evidence="11">
    <location>
        <begin position="31"/>
        <end position="56"/>
    </location>
</feature>
<feature type="transmembrane region" description="Helical" evidence="11">
    <location>
        <begin position="320"/>
        <end position="341"/>
    </location>
</feature>
<keyword evidence="6 11" id="KW-0472">Membrane</keyword>
<keyword evidence="3 11" id="KW-0812">Transmembrane</keyword>
<proteinExistence type="predicted"/>
<feature type="region of interest" description="Disordered" evidence="10">
    <location>
        <begin position="1"/>
        <end position="21"/>
    </location>
</feature>